<dbReference type="InterPro" id="IPR011335">
    <property type="entry name" value="Restrct_endonuc-II-like"/>
</dbReference>
<proteinExistence type="predicted"/>
<organism evidence="3 4">
    <name type="scientific">Cellulomonas fimi (strain ATCC 484 / DSM 20113 / JCM 1341 / CCUG 24087 / LMG 16345 / NBRC 15513 / NCIMB 8980 / NCTC 7547 / NRS-133)</name>
    <dbReference type="NCBI Taxonomy" id="590998"/>
    <lineage>
        <taxon>Bacteria</taxon>
        <taxon>Bacillati</taxon>
        <taxon>Actinomycetota</taxon>
        <taxon>Actinomycetes</taxon>
        <taxon>Micrococcales</taxon>
        <taxon>Cellulomonadaceae</taxon>
        <taxon>Cellulomonas</taxon>
    </lineage>
</organism>
<dbReference type="InterPro" id="IPR049468">
    <property type="entry name" value="Restrct_endonuc-II-like_dom"/>
</dbReference>
<dbReference type="STRING" id="590998.Celf_3098"/>
<feature type="domain" description="Restriction endonuclease type II-like" evidence="2">
    <location>
        <begin position="1236"/>
        <end position="1329"/>
    </location>
</feature>
<dbReference type="EMBL" id="CP002666">
    <property type="protein sequence ID" value="AEE47213.1"/>
    <property type="molecule type" value="Genomic_DNA"/>
</dbReference>
<evidence type="ECO:0000256" key="1">
    <source>
        <dbReference type="SAM" id="MobiDB-lite"/>
    </source>
</evidence>
<gene>
    <name evidence="3" type="ordered locus">Celf_3098</name>
</gene>
<dbReference type="Proteomes" id="UP000008460">
    <property type="component" value="Chromosome"/>
</dbReference>
<dbReference type="HOGENOM" id="CLU_000788_1_0_11"/>
<feature type="region of interest" description="Disordered" evidence="1">
    <location>
        <begin position="1394"/>
        <end position="1514"/>
    </location>
</feature>
<feature type="compositionally biased region" description="Low complexity" evidence="1">
    <location>
        <begin position="1490"/>
        <end position="1505"/>
    </location>
</feature>
<dbReference type="SUPFAM" id="SSF52980">
    <property type="entry name" value="Restriction endonuclease-like"/>
    <property type="match status" value="1"/>
</dbReference>
<feature type="compositionally biased region" description="Basic and acidic residues" evidence="1">
    <location>
        <begin position="1216"/>
        <end position="1226"/>
    </location>
</feature>
<sequence>MTTPFDDPRRATGSTAPPFVTVPKVTVPARASGTGPEQAPAPDANPTADDAPVVLVAPPTPGQVVERAVERWREGLVEAAGGSTLADMDLLGDAALDLSSAHPSGMAQLFAGRPTRLSNLVREGAALSNARRRARAVASRATVYEQRYGIAPTALAIGVATWTERPTAHAAHDDVAALADATRGAQAAPLASARSRTVRAPVLLRPVTLRPRGTGEADYEIALEPTLDVNPVLARALRTRGALLDPGAVARGTFESGGFDPRGALHRLASLGEAVLDDFRLTERVVVGTFVHPGQILVDDLDALAADLDAHEVVAALAGVEPARERLRTRLPDPAAGDRDPHVERGVGDLDPAQQHVLDALSTGAHLFVDAPTGADVTGTLAAVVADAAASGRTVLYVPGHRRAAAALAERLDRLGLGDLLLDVAPEAGWRTAAARRLLGAMTLDAPSVDGQGLVTLRARLVEHRERLRSYVGDLHAVREPWGASAYDALQQLARLTSTRPTPRTTVRLAPDVARLLDADRRSGLAADLVRAGELGAFDVRPSDTPWYGADLRTRADADVVVHRIERLLDVALPTLVERTRQVAAETGLTQATSVAAWAEQLRMLDGVRGALDVFLPIVFERTAADLVAATATPQWRTEHGVEMGFWLRRRLRRQARDMVRPGRPVADLHTALLDVQAQREIWQAHCPAGGWPRLPDGLEHIEEEHRAVREDLAALDEVLAGTPAGSGLADLPFAALQERLTRLRADTSALETLPDRTGLLHRLRGAGLGELLDDLATRRVDPALAPAELDLAWWSTVIEQILTQDPTLAGYDGAALGDLSAQYAALDRAHVASLSGPVRAAVARHTQEALRRHREQAESLFAELVEERLTSLRDTVARHPDVARRLRPVVAASPMLVPQVLPPSRSVDLVVLDAAAHLPVDMAVAALARGRQVVVVGDARCASGSAVRELADVLPSVALHAETSRRDPYLTAFLAAHGYAGVLTPTPLPEHRPLVRLDVVDGTGMPDTASGTVASTRAEVEHVVELVLAHALNHPDESLAVVTPSPLHADAVRDAVLTEVRGNPAVAAFFDGGRAEPFVVTDLANAAGLRREAVVLSVGFGRTPHRRVLHSFGVVAEPGGDALLLDVLGATRHRLTVVSCFGSDDLDPERVRGAGPRLLRDLLAFAASRGEGASGAEVALVAPGPRPDDAVDLRDPADVTARGARADAAGAGHADLADRAADGSGGEPDRLLLDLAERLWRHGLTVEVDHGIPGGARIPMVVGHPDAPDRLLVAVLTDDEAYVGEPSVRVRDRLLADRLERLGWTVVRVWSAAAFLDPQAEVDRIRRAVHARVPAPAAPRNAPLVLGVPTAVDVSDEVEELPPVTAPIRISVRTTLAERRAAAAQADAAPLDAAAAAADAAPPRSEADEPTTDEPTPTGAGAGAGAAPRARVDVTPTTSSVVRSSSDGTSQPQPSAGSTGTAADEDDAAGHDAPDGAVRAERRGDDDASAVAGGAGDDAPAAGSGPTGAGTNGHVQLTLAVPATPRPDVRTGLPIGAYSDDQLDELVAWLLSDGRERNREQLAAALREELGITRRSYRIDTAVRSAVTRALR</sequence>
<dbReference type="eggNOG" id="COG1112">
    <property type="taxonomic scope" value="Bacteria"/>
</dbReference>
<feature type="region of interest" description="Disordered" evidence="1">
    <location>
        <begin position="1"/>
        <end position="48"/>
    </location>
</feature>
<evidence type="ECO:0000259" key="2">
    <source>
        <dbReference type="Pfam" id="PF18741"/>
    </source>
</evidence>
<evidence type="ECO:0000313" key="3">
    <source>
        <dbReference type="EMBL" id="AEE47213.1"/>
    </source>
</evidence>
<dbReference type="KEGG" id="cfi:Celf_3098"/>
<reference evidence="3 4" key="1">
    <citation type="submission" date="2011-04" db="EMBL/GenBank/DDBJ databases">
        <title>Complete sequence of Cellulomonas fimi ATCC 484.</title>
        <authorList>
            <consortium name="US DOE Joint Genome Institute"/>
            <person name="Lucas S."/>
            <person name="Han J."/>
            <person name="Lapidus A."/>
            <person name="Cheng J.-F."/>
            <person name="Goodwin L."/>
            <person name="Pitluck S."/>
            <person name="Peters L."/>
            <person name="Chertkov O."/>
            <person name="Detter J.C."/>
            <person name="Han C."/>
            <person name="Tapia R."/>
            <person name="Land M."/>
            <person name="Hauser L."/>
            <person name="Kyrpides N."/>
            <person name="Ivanova N."/>
            <person name="Ovchinnikova G."/>
            <person name="Pagani I."/>
            <person name="Mead D."/>
            <person name="Brumm P."/>
            <person name="Woyke T."/>
        </authorList>
    </citation>
    <scope>NUCLEOTIDE SEQUENCE [LARGE SCALE GENOMIC DNA]</scope>
    <source>
        <strain evidence="4">ATCC 484 / DSM 20113 / JCM 1341 / NBRC 15513 / NCIMB 8980 / NCTC 7547</strain>
    </source>
</reference>
<name>F4GZ97_CELFA</name>
<feature type="compositionally biased region" description="Low complexity" evidence="1">
    <location>
        <begin position="1414"/>
        <end position="1463"/>
    </location>
</feature>
<feature type="compositionally biased region" description="Low complexity" evidence="1">
    <location>
        <begin position="15"/>
        <end position="28"/>
    </location>
</feature>
<feature type="region of interest" description="Disordered" evidence="1">
    <location>
        <begin position="1204"/>
        <end position="1226"/>
    </location>
</feature>
<evidence type="ECO:0000313" key="4">
    <source>
        <dbReference type="Proteomes" id="UP000008460"/>
    </source>
</evidence>
<feature type="compositionally biased region" description="Basic and acidic residues" evidence="1">
    <location>
        <begin position="1"/>
        <end position="10"/>
    </location>
</feature>
<feature type="compositionally biased region" description="Low complexity" evidence="1">
    <location>
        <begin position="1204"/>
        <end position="1215"/>
    </location>
</feature>
<feature type="compositionally biased region" description="Low complexity" evidence="1">
    <location>
        <begin position="1394"/>
        <end position="1405"/>
    </location>
</feature>
<keyword evidence="4" id="KW-1185">Reference proteome</keyword>
<feature type="compositionally biased region" description="Basic and acidic residues" evidence="1">
    <location>
        <begin position="1469"/>
        <end position="1487"/>
    </location>
</feature>
<dbReference type="Pfam" id="PF18741">
    <property type="entry name" value="MTES_1575"/>
    <property type="match status" value="1"/>
</dbReference>
<accession>F4GZ97</accession>
<protein>
    <recommendedName>
        <fullName evidence="2">Restriction endonuclease type II-like domain-containing protein</fullName>
    </recommendedName>
</protein>